<dbReference type="SMART" id="SM00475">
    <property type="entry name" value="53EXOc"/>
    <property type="match status" value="1"/>
</dbReference>
<name>A0A9D0YWA4_9FIRM</name>
<dbReference type="PRINTS" id="PR00868">
    <property type="entry name" value="DNAPOLI"/>
</dbReference>
<sequence length="859" mass="94444">MNRLLIAVDGNSLMHRAFHAIARLDDAQGEPTNALYGFTGMLLKVLREYEPTHLAVAFDMHGPTFRHEAYPDYKGTRKPTDEALKPQFPRVKALLRDMGAAVVETPAYEADDILGTLARLCEEQSLPALLVTGDRDALQLVTERTHVLYTRRGITDTVEFDPQTVQAVYGVSPAQIPDLKGLMGDSSDNIPGVPGVGEKTAVRLLAQYGTLEETLRHAQEQKGKVGERLQEHRAQAEQSLWLATICRDAPLPLAPEDCRLGTLSGARDAFEALSFRSLLPRLEQIIRARGGQDAAPGEQRPSSAQAEREEAQVLDTPEAVARWAQAAPVCALAWGQDITLAYPGGRARVPLRQDLLSEGLDPRDAFDALRPLLERPGALRLFDAKRFLHALDGLGLRLDGTCAADDALLSGWLLSPIRPPRTLEAALGEGVEADAGALWDICERHAREMEDAGMTALYRDIEMPLMRALLDMEREGFAVDRAELERLGDRFTALENELRAQIYDLTGGEPFNLNSPKQLAEVLYGRLGLPAGRKTQRGPSTDADTLEGLRPLHPAVGKILEYRQVAKLNATYIAGLLPRIGPDGRVRSSFDQIATVTGRLSSNEPNLQNIPVRTEMGRDIRRAFVARPGWMLVDADYSQIELRILAHLSGDENMIAAFCEGQDIHARTAALVYGVDQADVTPQMRSAAKAVNFGIVYGISDFGLARNVGMTRKEAAAFIERYFQRYPGVQRYMDKAVADGKALGYAQTLFGRRRPLPELSSSNYNTRAFGERAAMNTPVQGAAADIIKLAMVRVREELARQKLPARLILQVHDELIVECAPEACEDVSALLTACMESVASLRVPLKAEVHTGRTWLEAK</sequence>
<dbReference type="GO" id="GO:0003887">
    <property type="term" value="F:DNA-directed DNA polymerase activity"/>
    <property type="evidence" value="ECO:0007669"/>
    <property type="project" value="UniProtKB-KW"/>
</dbReference>
<gene>
    <name evidence="15" type="ORF">IAA66_06095</name>
</gene>
<dbReference type="SUPFAM" id="SSF53098">
    <property type="entry name" value="Ribonuclease H-like"/>
    <property type="match status" value="1"/>
</dbReference>
<proteinExistence type="inferred from homology"/>
<dbReference type="Gene3D" id="3.40.50.1010">
    <property type="entry name" value="5'-nuclease"/>
    <property type="match status" value="1"/>
</dbReference>
<feature type="region of interest" description="Disordered" evidence="12">
    <location>
        <begin position="289"/>
        <end position="312"/>
    </location>
</feature>
<dbReference type="PANTHER" id="PTHR10133:SF27">
    <property type="entry name" value="DNA POLYMERASE NU"/>
    <property type="match status" value="1"/>
</dbReference>
<protein>
    <recommendedName>
        <fullName evidence="2">DNA-directed DNA polymerase</fullName>
        <ecNumber evidence="2">2.7.7.7</ecNumber>
    </recommendedName>
</protein>
<dbReference type="FunFam" id="1.10.150.20:FF:000003">
    <property type="entry name" value="DNA polymerase I"/>
    <property type="match status" value="1"/>
</dbReference>
<dbReference type="InterPro" id="IPR002421">
    <property type="entry name" value="5-3_exonuclease"/>
</dbReference>
<dbReference type="CDD" id="cd08637">
    <property type="entry name" value="DNA_pol_A_pol_I_C"/>
    <property type="match status" value="1"/>
</dbReference>
<evidence type="ECO:0000256" key="12">
    <source>
        <dbReference type="SAM" id="MobiDB-lite"/>
    </source>
</evidence>
<dbReference type="Gene3D" id="1.10.150.20">
    <property type="entry name" value="5' to 3' exonuclease, C-terminal subdomain"/>
    <property type="match status" value="2"/>
</dbReference>
<dbReference type="CDD" id="cd09859">
    <property type="entry name" value="PIN_53EXO"/>
    <property type="match status" value="1"/>
</dbReference>
<evidence type="ECO:0000256" key="5">
    <source>
        <dbReference type="ARBA" id="ARBA00022705"/>
    </source>
</evidence>
<dbReference type="AlphaFoldDB" id="A0A9D0YWA4"/>
<dbReference type="CDD" id="cd09898">
    <property type="entry name" value="H3TH_53EXO"/>
    <property type="match status" value="1"/>
</dbReference>
<dbReference type="EC" id="2.7.7.7" evidence="2"/>
<dbReference type="GO" id="GO:0006302">
    <property type="term" value="P:double-strand break repair"/>
    <property type="evidence" value="ECO:0007669"/>
    <property type="project" value="TreeGrafter"/>
</dbReference>
<evidence type="ECO:0000313" key="16">
    <source>
        <dbReference type="Proteomes" id="UP000886819"/>
    </source>
</evidence>
<dbReference type="PROSITE" id="PS00447">
    <property type="entry name" value="DNA_POLYMERASE_A"/>
    <property type="match status" value="1"/>
</dbReference>
<evidence type="ECO:0000256" key="4">
    <source>
        <dbReference type="ARBA" id="ARBA00022695"/>
    </source>
</evidence>
<dbReference type="InterPro" id="IPR043502">
    <property type="entry name" value="DNA/RNA_pol_sf"/>
</dbReference>
<accession>A0A9D0YWA4</accession>
<dbReference type="InterPro" id="IPR008918">
    <property type="entry name" value="HhH2"/>
</dbReference>
<evidence type="ECO:0000256" key="7">
    <source>
        <dbReference type="ARBA" id="ARBA00022932"/>
    </source>
</evidence>
<dbReference type="InterPro" id="IPR001098">
    <property type="entry name" value="DNA-dir_DNA_pol_A_palm_dom"/>
</dbReference>
<dbReference type="EMBL" id="DVFI01000092">
    <property type="protein sequence ID" value="HIQ63143.1"/>
    <property type="molecule type" value="Genomic_DNA"/>
</dbReference>
<evidence type="ECO:0000256" key="11">
    <source>
        <dbReference type="SAM" id="Coils"/>
    </source>
</evidence>
<dbReference type="InterPro" id="IPR020046">
    <property type="entry name" value="5-3_exonucl_a-hlix_arch_N"/>
</dbReference>
<keyword evidence="6" id="KW-0227">DNA damage</keyword>
<evidence type="ECO:0000256" key="3">
    <source>
        <dbReference type="ARBA" id="ARBA00022679"/>
    </source>
</evidence>
<dbReference type="InterPro" id="IPR036279">
    <property type="entry name" value="5-3_exonuclease_C_sf"/>
</dbReference>
<evidence type="ECO:0000256" key="10">
    <source>
        <dbReference type="ARBA" id="ARBA00049244"/>
    </source>
</evidence>
<dbReference type="Gene3D" id="3.30.70.370">
    <property type="match status" value="1"/>
</dbReference>
<organism evidence="15 16">
    <name type="scientific">Candidatus Avichristensenella intestinipullorum</name>
    <dbReference type="NCBI Taxonomy" id="2840693"/>
    <lineage>
        <taxon>Bacteria</taxon>
        <taxon>Bacillati</taxon>
        <taxon>Bacillota</taxon>
        <taxon>Clostridia</taxon>
        <taxon>Candidatus Avichristensenella</taxon>
    </lineage>
</organism>
<dbReference type="FunFam" id="1.10.150.20:FF:000002">
    <property type="entry name" value="DNA polymerase I"/>
    <property type="match status" value="1"/>
</dbReference>
<evidence type="ECO:0000259" key="14">
    <source>
        <dbReference type="SMART" id="SM00482"/>
    </source>
</evidence>
<keyword evidence="3" id="KW-0808">Transferase</keyword>
<dbReference type="InterPro" id="IPR029060">
    <property type="entry name" value="PIN-like_dom_sf"/>
</dbReference>
<comment type="caution">
    <text evidence="15">The sequence shown here is derived from an EMBL/GenBank/DDBJ whole genome shotgun (WGS) entry which is preliminary data.</text>
</comment>
<dbReference type="InterPro" id="IPR019760">
    <property type="entry name" value="DNA-dir_DNA_pol_A_CS"/>
</dbReference>
<dbReference type="PANTHER" id="PTHR10133">
    <property type="entry name" value="DNA POLYMERASE I"/>
    <property type="match status" value="1"/>
</dbReference>
<dbReference type="SMART" id="SM00482">
    <property type="entry name" value="POLAc"/>
    <property type="match status" value="1"/>
</dbReference>
<dbReference type="GO" id="GO:0006261">
    <property type="term" value="P:DNA-templated DNA replication"/>
    <property type="evidence" value="ECO:0007669"/>
    <property type="project" value="InterPro"/>
</dbReference>
<dbReference type="GO" id="GO:0003677">
    <property type="term" value="F:DNA binding"/>
    <property type="evidence" value="ECO:0007669"/>
    <property type="project" value="UniProtKB-KW"/>
</dbReference>
<dbReference type="SUPFAM" id="SSF88723">
    <property type="entry name" value="PIN domain-like"/>
    <property type="match status" value="1"/>
</dbReference>
<evidence type="ECO:0000256" key="2">
    <source>
        <dbReference type="ARBA" id="ARBA00012417"/>
    </source>
</evidence>
<keyword evidence="8" id="KW-0238">DNA-binding</keyword>
<dbReference type="Pfam" id="PF00476">
    <property type="entry name" value="DNA_pol_A"/>
    <property type="match status" value="1"/>
</dbReference>
<feature type="coiled-coil region" evidence="11">
    <location>
        <begin position="201"/>
        <end position="235"/>
    </location>
</feature>
<dbReference type="InterPro" id="IPR002298">
    <property type="entry name" value="DNA_polymerase_A"/>
</dbReference>
<dbReference type="Gene3D" id="1.20.1060.10">
    <property type="entry name" value="Taq DNA Polymerase, Chain T, domain 4"/>
    <property type="match status" value="1"/>
</dbReference>
<comment type="similarity">
    <text evidence="1">Belongs to the DNA polymerase type-A family.</text>
</comment>
<evidence type="ECO:0000313" key="15">
    <source>
        <dbReference type="EMBL" id="HIQ63143.1"/>
    </source>
</evidence>
<reference evidence="15" key="2">
    <citation type="journal article" date="2021" name="PeerJ">
        <title>Extensive microbial diversity within the chicken gut microbiome revealed by metagenomics and culture.</title>
        <authorList>
            <person name="Gilroy R."/>
            <person name="Ravi A."/>
            <person name="Getino M."/>
            <person name="Pursley I."/>
            <person name="Horton D.L."/>
            <person name="Alikhan N.F."/>
            <person name="Baker D."/>
            <person name="Gharbi K."/>
            <person name="Hall N."/>
            <person name="Watson M."/>
            <person name="Adriaenssens E.M."/>
            <person name="Foster-Nyarko E."/>
            <person name="Jarju S."/>
            <person name="Secka A."/>
            <person name="Antonio M."/>
            <person name="Oren A."/>
            <person name="Chaudhuri R.R."/>
            <person name="La Ragione R."/>
            <person name="Hildebrand F."/>
            <person name="Pallen M.J."/>
        </authorList>
    </citation>
    <scope>NUCLEOTIDE SEQUENCE</scope>
    <source>
        <strain evidence="15">ChiHile30-977</strain>
    </source>
</reference>
<dbReference type="InterPro" id="IPR020045">
    <property type="entry name" value="DNA_polI_H3TH"/>
</dbReference>
<keyword evidence="9" id="KW-0234">DNA repair</keyword>
<dbReference type="SMART" id="SM00279">
    <property type="entry name" value="HhH2"/>
    <property type="match status" value="1"/>
</dbReference>
<keyword evidence="7" id="KW-0239">DNA-directed DNA polymerase</keyword>
<dbReference type="Gene3D" id="3.30.420.10">
    <property type="entry name" value="Ribonuclease H-like superfamily/Ribonuclease H"/>
    <property type="match status" value="1"/>
</dbReference>
<keyword evidence="11" id="KW-0175">Coiled coil</keyword>
<dbReference type="Proteomes" id="UP000886819">
    <property type="component" value="Unassembled WGS sequence"/>
</dbReference>
<dbReference type="InterPro" id="IPR012337">
    <property type="entry name" value="RNaseH-like_sf"/>
</dbReference>
<feature type="domain" description="5'-3' exonuclease" evidence="13">
    <location>
        <begin position="2"/>
        <end position="261"/>
    </location>
</feature>
<dbReference type="Pfam" id="PF02739">
    <property type="entry name" value="5_3_exonuc_N"/>
    <property type="match status" value="1"/>
</dbReference>
<keyword evidence="4" id="KW-0548">Nucleotidyltransferase</keyword>
<evidence type="ECO:0000259" key="13">
    <source>
        <dbReference type="SMART" id="SM00475"/>
    </source>
</evidence>
<evidence type="ECO:0000256" key="1">
    <source>
        <dbReference type="ARBA" id="ARBA00007705"/>
    </source>
</evidence>
<dbReference type="SUPFAM" id="SSF56672">
    <property type="entry name" value="DNA/RNA polymerases"/>
    <property type="match status" value="1"/>
</dbReference>
<reference evidence="15" key="1">
    <citation type="submission" date="2020-10" db="EMBL/GenBank/DDBJ databases">
        <authorList>
            <person name="Gilroy R."/>
        </authorList>
    </citation>
    <scope>NUCLEOTIDE SEQUENCE</scope>
    <source>
        <strain evidence="15">ChiHile30-977</strain>
    </source>
</reference>
<keyword evidence="5" id="KW-0235">DNA replication</keyword>
<dbReference type="Pfam" id="PF01367">
    <property type="entry name" value="5_3_exonuc"/>
    <property type="match status" value="1"/>
</dbReference>
<evidence type="ECO:0000256" key="6">
    <source>
        <dbReference type="ARBA" id="ARBA00022763"/>
    </source>
</evidence>
<evidence type="ECO:0000256" key="8">
    <source>
        <dbReference type="ARBA" id="ARBA00023125"/>
    </source>
</evidence>
<dbReference type="SUPFAM" id="SSF47807">
    <property type="entry name" value="5' to 3' exonuclease, C-terminal subdomain"/>
    <property type="match status" value="1"/>
</dbReference>
<dbReference type="GO" id="GO:0008409">
    <property type="term" value="F:5'-3' exonuclease activity"/>
    <property type="evidence" value="ECO:0007669"/>
    <property type="project" value="InterPro"/>
</dbReference>
<dbReference type="InterPro" id="IPR036397">
    <property type="entry name" value="RNaseH_sf"/>
</dbReference>
<comment type="catalytic activity">
    <reaction evidence="10">
        <text>DNA(n) + a 2'-deoxyribonucleoside 5'-triphosphate = DNA(n+1) + diphosphate</text>
        <dbReference type="Rhea" id="RHEA:22508"/>
        <dbReference type="Rhea" id="RHEA-COMP:17339"/>
        <dbReference type="Rhea" id="RHEA-COMP:17340"/>
        <dbReference type="ChEBI" id="CHEBI:33019"/>
        <dbReference type="ChEBI" id="CHEBI:61560"/>
        <dbReference type="ChEBI" id="CHEBI:173112"/>
        <dbReference type="EC" id="2.7.7.7"/>
    </reaction>
</comment>
<feature type="domain" description="DNA-directed DNA polymerase family A palm" evidence="14">
    <location>
        <begin position="617"/>
        <end position="823"/>
    </location>
</feature>
<evidence type="ECO:0000256" key="9">
    <source>
        <dbReference type="ARBA" id="ARBA00023204"/>
    </source>
</evidence>